<dbReference type="AlphaFoldDB" id="A0A4R5CBA4"/>
<proteinExistence type="predicted"/>
<feature type="chain" id="PRO_5038709232" description="GerMN domain-containing protein" evidence="1">
    <location>
        <begin position="22"/>
        <end position="177"/>
    </location>
</feature>
<accession>A0A4R5CBA4</accession>
<dbReference type="PROSITE" id="PS51257">
    <property type="entry name" value="PROKAR_LIPOPROTEIN"/>
    <property type="match status" value="1"/>
</dbReference>
<keyword evidence="3" id="KW-1185">Reference proteome</keyword>
<evidence type="ECO:0000256" key="1">
    <source>
        <dbReference type="SAM" id="SignalP"/>
    </source>
</evidence>
<comment type="caution">
    <text evidence="2">The sequence shown here is derived from an EMBL/GenBank/DDBJ whole genome shotgun (WGS) entry which is preliminary data.</text>
</comment>
<dbReference type="EMBL" id="SMKU01000003">
    <property type="protein sequence ID" value="TDD97231.1"/>
    <property type="molecule type" value="Genomic_DNA"/>
</dbReference>
<feature type="signal peptide" evidence="1">
    <location>
        <begin position="1"/>
        <end position="21"/>
    </location>
</feature>
<dbReference type="OrthoDB" id="3626511at2"/>
<name>A0A4R5CBA4_9ACTN</name>
<keyword evidence="1" id="KW-0732">Signal</keyword>
<evidence type="ECO:0008006" key="4">
    <source>
        <dbReference type="Google" id="ProtNLM"/>
    </source>
</evidence>
<organism evidence="2 3">
    <name type="scientific">Actinomadura rubrisoli</name>
    <dbReference type="NCBI Taxonomy" id="2530368"/>
    <lineage>
        <taxon>Bacteria</taxon>
        <taxon>Bacillati</taxon>
        <taxon>Actinomycetota</taxon>
        <taxon>Actinomycetes</taxon>
        <taxon>Streptosporangiales</taxon>
        <taxon>Thermomonosporaceae</taxon>
        <taxon>Actinomadura</taxon>
    </lineage>
</organism>
<gene>
    <name evidence="2" type="ORF">E1298_01995</name>
</gene>
<dbReference type="Proteomes" id="UP000294513">
    <property type="component" value="Unassembled WGS sequence"/>
</dbReference>
<protein>
    <recommendedName>
        <fullName evidence="4">GerMN domain-containing protein</fullName>
    </recommendedName>
</protein>
<reference evidence="2 3" key="1">
    <citation type="submission" date="2019-03" db="EMBL/GenBank/DDBJ databases">
        <title>Draft genome sequences of novel Actinobacteria.</title>
        <authorList>
            <person name="Sahin N."/>
            <person name="Ay H."/>
            <person name="Saygin H."/>
        </authorList>
    </citation>
    <scope>NUCLEOTIDE SEQUENCE [LARGE SCALE GENOMIC DNA]</scope>
    <source>
        <strain evidence="2 3">H3C3</strain>
    </source>
</reference>
<evidence type="ECO:0000313" key="2">
    <source>
        <dbReference type="EMBL" id="TDD97231.1"/>
    </source>
</evidence>
<dbReference type="RefSeq" id="WP_131888991.1">
    <property type="nucleotide sequence ID" value="NZ_SMKU01000003.1"/>
</dbReference>
<evidence type="ECO:0000313" key="3">
    <source>
        <dbReference type="Proteomes" id="UP000294513"/>
    </source>
</evidence>
<sequence length="177" mass="18686">MRRPAGPARAMMAAVLAVAVAAGCGVRPTGIISAGDKPVANGQAATITVYLLRGGRLTPVVRPGLPGHPYLGVTQLGVAITSAERRQGLSTEVPWNDGLVVRREGRPGDLVVDVSQAQWVNGKLIYDVKWSRAAMGQVACTAQAVPGVKRVVLAGVLHREENNWITLTCEEFDDLLG</sequence>